<sequence>MMFDAVTATQLAMEVDQLKLQTISQNVANMNTLGFKKQLVELNGFDEYLQPQTSNVDQQLQRSQIRTQGTFNQTHNMSDIALSGEGYFQVQSEQGIFYTRRGDFQINSYGELTTATGETLLGKGGTIKIDDATFTVDTQGRLFIDHRQIDQLNIVKFNNPNQLHYVGNGLYQSDESPIPTDHNTRILQGFVEQSNVKSIDEMMDMIKTSRHFEASQRVMRTADNLLATAINQLGEGNV</sequence>
<accession>A0A098G640</accession>
<dbReference type="InterPro" id="IPR001444">
    <property type="entry name" value="Flag_bb_rod_N"/>
</dbReference>
<feature type="domain" description="Flagellar basal body rod protein N-terminal" evidence="5">
    <location>
        <begin position="13"/>
        <end position="36"/>
    </location>
</feature>
<dbReference type="EMBL" id="LN614827">
    <property type="protein sequence ID" value="CEG57436.1"/>
    <property type="molecule type" value="Genomic_DNA"/>
</dbReference>
<evidence type="ECO:0000256" key="4">
    <source>
        <dbReference type="RuleBase" id="RU362116"/>
    </source>
</evidence>
<dbReference type="AlphaFoldDB" id="A0A098G640"/>
<comment type="similarity">
    <text evidence="2 4">Belongs to the flagella basal body rod proteins family.</text>
</comment>
<organism evidence="8 9">
    <name type="scientific">Legionella fallonii LLAP-10</name>
    <dbReference type="NCBI Taxonomy" id="1212491"/>
    <lineage>
        <taxon>Bacteria</taxon>
        <taxon>Pseudomonadati</taxon>
        <taxon>Pseudomonadota</taxon>
        <taxon>Gammaproteobacteria</taxon>
        <taxon>Legionellales</taxon>
        <taxon>Legionellaceae</taxon>
        <taxon>Legionella</taxon>
    </lineage>
</organism>
<dbReference type="InterPro" id="IPR037925">
    <property type="entry name" value="FlgE/F/G-like"/>
</dbReference>
<dbReference type="Pfam" id="PF22692">
    <property type="entry name" value="LlgE_F_G_D1"/>
    <property type="match status" value="1"/>
</dbReference>
<evidence type="ECO:0000259" key="5">
    <source>
        <dbReference type="Pfam" id="PF00460"/>
    </source>
</evidence>
<evidence type="ECO:0000313" key="9">
    <source>
        <dbReference type="Proteomes" id="UP000032430"/>
    </source>
</evidence>
<proteinExistence type="inferred from homology"/>
<dbReference type="OrthoDB" id="8578401at2"/>
<feature type="domain" description="Flagellar hook protein FlgE/F/G-like D1" evidence="7">
    <location>
        <begin position="81"/>
        <end position="141"/>
    </location>
</feature>
<keyword evidence="3 4" id="KW-0975">Bacterial flagellum</keyword>
<dbReference type="InterPro" id="IPR020013">
    <property type="entry name" value="Flagellar_FlgE/F/G"/>
</dbReference>
<dbReference type="Pfam" id="PF06429">
    <property type="entry name" value="Flg_bbr_C"/>
    <property type="match status" value="1"/>
</dbReference>
<feature type="domain" description="Flagellar basal-body/hook protein C-terminal" evidence="6">
    <location>
        <begin position="188"/>
        <end position="231"/>
    </location>
</feature>
<dbReference type="Pfam" id="PF00460">
    <property type="entry name" value="Flg_bb_rod"/>
    <property type="match status" value="1"/>
</dbReference>
<comment type="subcellular location">
    <subcellularLocation>
        <location evidence="1 4">Bacterial flagellum basal body</location>
    </subcellularLocation>
</comment>
<dbReference type="InterPro" id="IPR010930">
    <property type="entry name" value="Flg_bb/hook_C_dom"/>
</dbReference>
<dbReference type="HOGENOM" id="CLU_013687_0_0_6"/>
<dbReference type="PANTHER" id="PTHR30435:SF19">
    <property type="entry name" value="FLAGELLAR BASAL-BODY ROD PROTEIN FLGG"/>
    <property type="match status" value="1"/>
</dbReference>
<evidence type="ECO:0000256" key="2">
    <source>
        <dbReference type="ARBA" id="ARBA00009677"/>
    </source>
</evidence>
<evidence type="ECO:0000259" key="6">
    <source>
        <dbReference type="Pfam" id="PF06429"/>
    </source>
</evidence>
<dbReference type="RefSeq" id="WP_084602152.1">
    <property type="nucleotide sequence ID" value="NZ_LN614827.1"/>
</dbReference>
<dbReference type="NCBIfam" id="TIGR03506">
    <property type="entry name" value="FlgEFG_subfam"/>
    <property type="match status" value="1"/>
</dbReference>
<evidence type="ECO:0000256" key="3">
    <source>
        <dbReference type="ARBA" id="ARBA00023143"/>
    </source>
</evidence>
<dbReference type="KEGG" id="lfa:LFA_2051"/>
<dbReference type="GO" id="GO:0071978">
    <property type="term" value="P:bacterial-type flagellum-dependent swarming motility"/>
    <property type="evidence" value="ECO:0007669"/>
    <property type="project" value="TreeGrafter"/>
</dbReference>
<reference evidence="9" key="1">
    <citation type="submission" date="2014-09" db="EMBL/GenBank/DDBJ databases">
        <authorList>
            <person name="Gomez-Valero L."/>
        </authorList>
    </citation>
    <scope>NUCLEOTIDE SEQUENCE [LARGE SCALE GENOMIC DNA]</scope>
    <source>
        <strain evidence="9">ATCC700992</strain>
    </source>
</reference>
<protein>
    <submittedName>
        <fullName evidence="8">Uncharacterized protein</fullName>
    </submittedName>
</protein>
<evidence type="ECO:0000256" key="1">
    <source>
        <dbReference type="ARBA" id="ARBA00004117"/>
    </source>
</evidence>
<gene>
    <name evidence="8" type="ORF">LFA_2051</name>
</gene>
<dbReference type="STRING" id="1212491.LFA_2051"/>
<keyword evidence="9" id="KW-1185">Reference proteome</keyword>
<dbReference type="InterPro" id="IPR053967">
    <property type="entry name" value="LlgE_F_G-like_D1"/>
</dbReference>
<dbReference type="PANTHER" id="PTHR30435">
    <property type="entry name" value="FLAGELLAR PROTEIN"/>
    <property type="match status" value="1"/>
</dbReference>
<dbReference type="GO" id="GO:0009425">
    <property type="term" value="C:bacterial-type flagellum basal body"/>
    <property type="evidence" value="ECO:0007669"/>
    <property type="project" value="UniProtKB-SubCell"/>
</dbReference>
<dbReference type="Proteomes" id="UP000032430">
    <property type="component" value="Chromosome I"/>
</dbReference>
<name>A0A098G640_9GAMM</name>
<evidence type="ECO:0000259" key="7">
    <source>
        <dbReference type="Pfam" id="PF22692"/>
    </source>
</evidence>
<evidence type="ECO:0000313" key="8">
    <source>
        <dbReference type="EMBL" id="CEG57436.1"/>
    </source>
</evidence>
<dbReference type="SUPFAM" id="SSF117143">
    <property type="entry name" value="Flagellar hook protein flgE"/>
    <property type="match status" value="1"/>
</dbReference>